<dbReference type="PROSITE" id="PS51257">
    <property type="entry name" value="PROKAR_LIPOPROTEIN"/>
    <property type="match status" value="1"/>
</dbReference>
<dbReference type="EMBL" id="CP129968">
    <property type="protein sequence ID" value="WKK80737.2"/>
    <property type="molecule type" value="Genomic_DNA"/>
</dbReference>
<dbReference type="Proteomes" id="UP001232019">
    <property type="component" value="Chromosome"/>
</dbReference>
<name>A0AA49GEN2_9BACT</name>
<organism evidence="1">
    <name type="scientific">Marivirga arenosa</name>
    <dbReference type="NCBI Taxonomy" id="3059076"/>
    <lineage>
        <taxon>Bacteria</taxon>
        <taxon>Pseudomonadati</taxon>
        <taxon>Bacteroidota</taxon>
        <taxon>Cytophagia</taxon>
        <taxon>Cytophagales</taxon>
        <taxon>Marivirgaceae</taxon>
        <taxon>Marivirga</taxon>
    </lineage>
</organism>
<evidence type="ECO:0000313" key="1">
    <source>
        <dbReference type="EMBL" id="WKK80737.2"/>
    </source>
</evidence>
<accession>A0AA49GEN2</accession>
<protein>
    <submittedName>
        <fullName evidence="1">Uncharacterized protein</fullName>
    </submittedName>
</protein>
<dbReference type="AlphaFoldDB" id="A0AA49GEN2"/>
<dbReference type="RefSeq" id="WP_322345851.1">
    <property type="nucleotide sequence ID" value="NZ_CP129968.2"/>
</dbReference>
<reference evidence="1" key="1">
    <citation type="submission" date="2023-08" db="EMBL/GenBank/DDBJ databases">
        <title>Comparative genomics and taxonomic characterization of three novel marine species of genus Marivirga.</title>
        <authorList>
            <person name="Muhammad N."/>
            <person name="Kim S.-G."/>
        </authorList>
    </citation>
    <scope>NUCLEOTIDE SEQUENCE</scope>
    <source>
        <strain evidence="1">BKB1-2</strain>
    </source>
</reference>
<gene>
    <name evidence="1" type="ORF">QYS47_27205</name>
</gene>
<proteinExistence type="predicted"/>
<dbReference type="KEGG" id="marp:QYS47_27205"/>
<sequence>MKRIVIILAILFPIMLGCDEVENLNTNDSVNLADLSDGEGKVIVYGEVSDSFTGNATIEETNTFLGVGFDPDNMLDEYTVAIISDDFSASLQLRFFLEYPESAAENIELFAEKYNIIDLNDTNGGGVLYAYPLLQISTNREISHSSYPDGANNYAEIVSVTSDIVEGRLFIEGVENSEGKTYTIEAAFKAERQ</sequence>